<dbReference type="InterPro" id="IPR050518">
    <property type="entry name" value="Rpo3/RPB3_RNA_Pol_subunit"/>
</dbReference>
<feature type="domain" description="DNA-directed RNA polymerase RpoA/D/Rpb3-type" evidence="1">
    <location>
        <begin position="1"/>
        <end position="165"/>
    </location>
</feature>
<dbReference type="GO" id="GO:0005736">
    <property type="term" value="C:RNA polymerase I complex"/>
    <property type="evidence" value="ECO:0007669"/>
    <property type="project" value="TreeGrafter"/>
</dbReference>
<dbReference type="OrthoDB" id="270173at2759"/>
<dbReference type="Gene3D" id="2.170.120.12">
    <property type="entry name" value="DNA-directed RNA polymerase, insert domain"/>
    <property type="match status" value="1"/>
</dbReference>
<gene>
    <name evidence="2" type="ORF">GIB67_000470</name>
</gene>
<proteinExistence type="predicted"/>
<protein>
    <recommendedName>
        <fullName evidence="1">DNA-directed RNA polymerase RpoA/D/Rpb3-type domain-containing protein</fullName>
    </recommendedName>
</protein>
<dbReference type="GO" id="GO:0003899">
    <property type="term" value="F:DNA-directed RNA polymerase activity"/>
    <property type="evidence" value="ECO:0007669"/>
    <property type="project" value="InterPro"/>
</dbReference>
<comment type="caution">
    <text evidence="2">The sequence shown here is derived from an EMBL/GenBank/DDBJ whole genome shotgun (WGS) entry which is preliminary data.</text>
</comment>
<dbReference type="PANTHER" id="PTHR11800:SF13">
    <property type="entry name" value="DNA-DIRECTED RNA POLYMERASES I AND III SUBUNIT RPAC1"/>
    <property type="match status" value="1"/>
</dbReference>
<dbReference type="InterPro" id="IPR036643">
    <property type="entry name" value="RNApol_insert_sf"/>
</dbReference>
<accession>A0A7J7L0C3</accession>
<evidence type="ECO:0000313" key="2">
    <source>
        <dbReference type="EMBL" id="KAF6136066.1"/>
    </source>
</evidence>
<dbReference type="InterPro" id="IPR011263">
    <property type="entry name" value="DNA-dir_RNA_pol_RpoA/D/Rpb3"/>
</dbReference>
<dbReference type="GO" id="GO:0006351">
    <property type="term" value="P:DNA-templated transcription"/>
    <property type="evidence" value="ECO:0007669"/>
    <property type="project" value="InterPro"/>
</dbReference>
<dbReference type="EMBL" id="JACGCM010002763">
    <property type="protein sequence ID" value="KAF6136066.1"/>
    <property type="molecule type" value="Genomic_DNA"/>
</dbReference>
<dbReference type="SMART" id="SM00662">
    <property type="entry name" value="RPOLD"/>
    <property type="match status" value="1"/>
</dbReference>
<organism evidence="2 3">
    <name type="scientific">Kingdonia uniflora</name>
    <dbReference type="NCBI Taxonomy" id="39325"/>
    <lineage>
        <taxon>Eukaryota</taxon>
        <taxon>Viridiplantae</taxon>
        <taxon>Streptophyta</taxon>
        <taxon>Embryophyta</taxon>
        <taxon>Tracheophyta</taxon>
        <taxon>Spermatophyta</taxon>
        <taxon>Magnoliopsida</taxon>
        <taxon>Ranunculales</taxon>
        <taxon>Circaeasteraceae</taxon>
        <taxon>Kingdonia</taxon>
    </lineage>
</organism>
<dbReference type="InterPro" id="IPR011262">
    <property type="entry name" value="DNA-dir_RNA_pol_insert"/>
</dbReference>
<reference evidence="2 3" key="1">
    <citation type="journal article" date="2020" name="IScience">
        <title>Genome Sequencing of the Endangered Kingdonia uniflora (Circaeasteraceae, Ranunculales) Reveals Potential Mechanisms of Evolutionary Specialization.</title>
        <authorList>
            <person name="Sun Y."/>
            <person name="Deng T."/>
            <person name="Zhang A."/>
            <person name="Moore M.J."/>
            <person name="Landis J.B."/>
            <person name="Lin N."/>
            <person name="Zhang H."/>
            <person name="Zhang X."/>
            <person name="Huang J."/>
            <person name="Zhang X."/>
            <person name="Sun H."/>
            <person name="Wang H."/>
        </authorList>
    </citation>
    <scope>NUCLEOTIDE SEQUENCE [LARGE SCALE GENOMIC DNA]</scope>
    <source>
        <strain evidence="2">TB1705</strain>
        <tissue evidence="2">Leaf</tissue>
    </source>
</reference>
<dbReference type="PANTHER" id="PTHR11800">
    <property type="entry name" value="DNA-DIRECTED RNA POLYMERASE"/>
    <property type="match status" value="1"/>
</dbReference>
<dbReference type="Pfam" id="PF01000">
    <property type="entry name" value="RNA_pol_A_bac"/>
    <property type="match status" value="1"/>
</dbReference>
<keyword evidence="3" id="KW-1185">Reference proteome</keyword>
<dbReference type="GO" id="GO:0046983">
    <property type="term" value="F:protein dimerization activity"/>
    <property type="evidence" value="ECO:0007669"/>
    <property type="project" value="InterPro"/>
</dbReference>
<dbReference type="Proteomes" id="UP000541444">
    <property type="component" value="Unassembled WGS sequence"/>
</dbReference>
<dbReference type="GO" id="GO:0005666">
    <property type="term" value="C:RNA polymerase III complex"/>
    <property type="evidence" value="ECO:0007669"/>
    <property type="project" value="TreeGrafter"/>
</dbReference>
<dbReference type="SUPFAM" id="SSF56553">
    <property type="entry name" value="Insert subdomain of RNA polymerase alpha subunit"/>
    <property type="match status" value="1"/>
</dbReference>
<evidence type="ECO:0000259" key="1">
    <source>
        <dbReference type="SMART" id="SM00662"/>
    </source>
</evidence>
<dbReference type="AlphaFoldDB" id="A0A7J7L0C3"/>
<sequence length="165" mass="18588">MVIEKVLIAKNTSIVQDEVLSHRLCLFPINVDPRIFEYMSETDTPNEKNTIVSKLNVQCGRKGDRLAMKFNELKFLPNGSEFEMVTGSMSSDPNTNKKTYTLFSCSQDLLLKFANNPITPKHEDIIISKLGPGKGIELEAHAVKGLGKSHAKWFPVCTTWYRTLP</sequence>
<name>A0A7J7L0C3_9MAGN</name>
<evidence type="ECO:0000313" key="3">
    <source>
        <dbReference type="Proteomes" id="UP000541444"/>
    </source>
</evidence>